<accession>A0A8S1QQP4</accession>
<feature type="transmembrane region" description="Helical" evidence="1">
    <location>
        <begin position="119"/>
        <end position="141"/>
    </location>
</feature>
<dbReference type="AlphaFoldDB" id="A0A8S1QQP4"/>
<name>A0A8S1QQP4_9CILI</name>
<feature type="transmembrane region" description="Helical" evidence="1">
    <location>
        <begin position="80"/>
        <end position="98"/>
    </location>
</feature>
<reference evidence="2" key="1">
    <citation type="submission" date="2021-01" db="EMBL/GenBank/DDBJ databases">
        <authorList>
            <consortium name="Genoscope - CEA"/>
            <person name="William W."/>
        </authorList>
    </citation>
    <scope>NUCLEOTIDE SEQUENCE</scope>
</reference>
<keyword evidence="1" id="KW-0472">Membrane</keyword>
<feature type="transmembrane region" description="Helical" evidence="1">
    <location>
        <begin position="27"/>
        <end position="45"/>
    </location>
</feature>
<dbReference type="EMBL" id="CAJJDN010000112">
    <property type="protein sequence ID" value="CAD8116860.1"/>
    <property type="molecule type" value="Genomic_DNA"/>
</dbReference>
<evidence type="ECO:0000313" key="2">
    <source>
        <dbReference type="EMBL" id="CAD8116860.1"/>
    </source>
</evidence>
<dbReference type="OrthoDB" id="302905at2759"/>
<dbReference type="Proteomes" id="UP000692954">
    <property type="component" value="Unassembled WGS sequence"/>
</dbReference>
<keyword evidence="1" id="KW-1133">Transmembrane helix</keyword>
<keyword evidence="1" id="KW-0812">Transmembrane</keyword>
<comment type="caution">
    <text evidence="2">The sequence shown here is derived from an EMBL/GenBank/DDBJ whole genome shotgun (WGS) entry which is preliminary data.</text>
</comment>
<organism evidence="2 3">
    <name type="scientific">Paramecium sonneborni</name>
    <dbReference type="NCBI Taxonomy" id="65129"/>
    <lineage>
        <taxon>Eukaryota</taxon>
        <taxon>Sar</taxon>
        <taxon>Alveolata</taxon>
        <taxon>Ciliophora</taxon>
        <taxon>Intramacronucleata</taxon>
        <taxon>Oligohymenophorea</taxon>
        <taxon>Peniculida</taxon>
        <taxon>Parameciidae</taxon>
        <taxon>Paramecium</taxon>
    </lineage>
</organism>
<feature type="transmembrane region" description="Helical" evidence="1">
    <location>
        <begin position="153"/>
        <end position="173"/>
    </location>
</feature>
<evidence type="ECO:0000313" key="3">
    <source>
        <dbReference type="Proteomes" id="UP000692954"/>
    </source>
</evidence>
<feature type="transmembrane region" description="Helical" evidence="1">
    <location>
        <begin position="57"/>
        <end position="74"/>
    </location>
</feature>
<gene>
    <name evidence="2" type="ORF">PSON_ATCC_30995.1.T1120064</name>
</gene>
<protein>
    <recommendedName>
        <fullName evidence="4">Transmembrane protein</fullName>
    </recommendedName>
</protein>
<proteinExistence type="predicted"/>
<keyword evidence="3" id="KW-1185">Reference proteome</keyword>
<evidence type="ECO:0000256" key="1">
    <source>
        <dbReference type="SAM" id="Phobius"/>
    </source>
</evidence>
<sequence length="486" mass="57840">MNKYSLAFKDAQIERKYQRQLIKVRRWSTFCFVTLGLIIIFVIKCFQAGVEGNITQLLSNVILISYFFVQLLFIKFYPQYIRLALVLINHIMNIYLFAQESKKDSQMAMLQGINQMGATYLLVLIGEYLDGIITLINLSIFRIGWAIVYSSQIQISAIVSTILLIFYVIYFNYQFHKGIRSQFLLSYVDSNFEEILKKLSFEFPFMIIQFQEENLSYQISTTNKCESIFQNSQESYDFMNNSLIENIPFKTYLFKLITNYNKDHSANCNNEFVLRYQKKSFLITSTIFQTNSLKVLLTFKEFNKVNILSRNYIYDRNIQLMKLIFKLVRRLKYYSNKNQKFVIIQRKALILILNENINLNNNYKDIQVLNFIQKLIKYCRDLHIRLQTNLKEDKMIGTHPRLFALIFFNIIDNIKSNRLKLSCNQTNDFLYQIKFTSEFDLDKIQRLIFPNILKYQILFIDIFLSKTEIILVHTCELNVAFVLDYK</sequence>
<evidence type="ECO:0008006" key="4">
    <source>
        <dbReference type="Google" id="ProtNLM"/>
    </source>
</evidence>